<dbReference type="Pfam" id="PF13963">
    <property type="entry name" value="Transpos_assoc"/>
    <property type="match status" value="1"/>
</dbReference>
<dbReference type="PANTHER" id="PTHR10775">
    <property type="entry name" value="OS08G0208400 PROTEIN"/>
    <property type="match status" value="1"/>
</dbReference>
<feature type="region of interest" description="Disordered" evidence="1">
    <location>
        <begin position="105"/>
        <end position="132"/>
    </location>
</feature>
<dbReference type="AlphaFoldDB" id="A0AAQ3UHE2"/>
<feature type="domain" description="Transposase-associated" evidence="2">
    <location>
        <begin position="5"/>
        <end position="79"/>
    </location>
</feature>
<name>A0AAQ3UHE2_PASNO</name>
<reference evidence="3 4" key="1">
    <citation type="submission" date="2024-02" db="EMBL/GenBank/DDBJ databases">
        <title>High-quality chromosome-scale genome assembly of Pensacola bahiagrass (Paspalum notatum Flugge var. saurae).</title>
        <authorList>
            <person name="Vega J.M."/>
            <person name="Podio M."/>
            <person name="Orjuela J."/>
            <person name="Siena L.A."/>
            <person name="Pessino S.C."/>
            <person name="Combes M.C."/>
            <person name="Mariac C."/>
            <person name="Albertini E."/>
            <person name="Pupilli F."/>
            <person name="Ortiz J.P.A."/>
            <person name="Leblanc O."/>
        </authorList>
    </citation>
    <scope>NUCLEOTIDE SEQUENCE [LARGE SCALE GENOMIC DNA]</scope>
    <source>
        <strain evidence="3">R1</strain>
        <tissue evidence="3">Leaf</tissue>
    </source>
</reference>
<dbReference type="EMBL" id="CP144752">
    <property type="protein sequence ID" value="WVZ89184.1"/>
    <property type="molecule type" value="Genomic_DNA"/>
</dbReference>
<sequence>MAHVWMYNWPRMERPYRDEVDKFIEDAKKNAITKQVKGICCPCKNCKNMKVWTYPTDIRSHLIVAGFVKDYSVWIHHSEQEGPSDADIDDNNDTFFDADLDMLNSDGDDDQDNGGGTYRSVPSESIEDLGLDGDSDADDLEEMLKHFKADILYASPKGAENLKALKDAAKKNVYEKSKGVILIGLCYAKYGWSDSSLLKLLSWLLSKPNFVPTNTYQAKKVVRTLTMGVERIHACPNHCILYRGKYENLDKCPTCGTSRYKRNDIFQGDDEASTNGKKRRKNGAPDPSEEDTCLGIDEKKGRIPP</sequence>
<accession>A0AAQ3UHE2</accession>
<keyword evidence="4" id="KW-1185">Reference proteome</keyword>
<organism evidence="3 4">
    <name type="scientific">Paspalum notatum var. saurae</name>
    <dbReference type="NCBI Taxonomy" id="547442"/>
    <lineage>
        <taxon>Eukaryota</taxon>
        <taxon>Viridiplantae</taxon>
        <taxon>Streptophyta</taxon>
        <taxon>Embryophyta</taxon>
        <taxon>Tracheophyta</taxon>
        <taxon>Spermatophyta</taxon>
        <taxon>Magnoliopsida</taxon>
        <taxon>Liliopsida</taxon>
        <taxon>Poales</taxon>
        <taxon>Poaceae</taxon>
        <taxon>PACMAD clade</taxon>
        <taxon>Panicoideae</taxon>
        <taxon>Andropogonodae</taxon>
        <taxon>Paspaleae</taxon>
        <taxon>Paspalinae</taxon>
        <taxon>Paspalum</taxon>
    </lineage>
</organism>
<dbReference type="InterPro" id="IPR029480">
    <property type="entry name" value="Transpos_assoc"/>
</dbReference>
<protein>
    <recommendedName>
        <fullName evidence="2">Transposase-associated domain-containing protein</fullName>
    </recommendedName>
</protein>
<proteinExistence type="predicted"/>
<dbReference type="Proteomes" id="UP001341281">
    <property type="component" value="Chromosome 08"/>
</dbReference>
<feature type="region of interest" description="Disordered" evidence="1">
    <location>
        <begin position="266"/>
        <end position="305"/>
    </location>
</feature>
<gene>
    <name evidence="3" type="ORF">U9M48_035617</name>
</gene>
<dbReference type="PANTHER" id="PTHR10775:SF189">
    <property type="entry name" value="OS03G0380600 PROTEIN"/>
    <property type="match status" value="1"/>
</dbReference>
<feature type="compositionally biased region" description="Basic and acidic residues" evidence="1">
    <location>
        <begin position="296"/>
        <end position="305"/>
    </location>
</feature>
<evidence type="ECO:0000313" key="4">
    <source>
        <dbReference type="Proteomes" id="UP001341281"/>
    </source>
</evidence>
<evidence type="ECO:0000259" key="2">
    <source>
        <dbReference type="Pfam" id="PF13963"/>
    </source>
</evidence>
<evidence type="ECO:0000256" key="1">
    <source>
        <dbReference type="SAM" id="MobiDB-lite"/>
    </source>
</evidence>
<evidence type="ECO:0000313" key="3">
    <source>
        <dbReference type="EMBL" id="WVZ89184.1"/>
    </source>
</evidence>